<feature type="compositionally biased region" description="Acidic residues" evidence="2">
    <location>
        <begin position="292"/>
        <end position="304"/>
    </location>
</feature>
<protein>
    <submittedName>
        <fullName evidence="3">Uncharacterized protein</fullName>
    </submittedName>
</protein>
<accession>A0A0R2E5F2</accession>
<feature type="coiled-coil region" evidence="1">
    <location>
        <begin position="391"/>
        <end position="418"/>
    </location>
</feature>
<reference evidence="3 4" key="1">
    <citation type="journal article" date="2015" name="Genome Announc.">
        <title>Expanding the biotechnology potential of lactobacilli through comparative genomics of 213 strains and associated genera.</title>
        <authorList>
            <person name="Sun Z."/>
            <person name="Harris H.M."/>
            <person name="McCann A."/>
            <person name="Guo C."/>
            <person name="Argimon S."/>
            <person name="Zhang W."/>
            <person name="Yang X."/>
            <person name="Jeffery I.B."/>
            <person name="Cooney J.C."/>
            <person name="Kagawa T.F."/>
            <person name="Liu W."/>
            <person name="Song Y."/>
            <person name="Salvetti E."/>
            <person name="Wrobel A."/>
            <person name="Rasinkangas P."/>
            <person name="Parkhill J."/>
            <person name="Rea M.C."/>
            <person name="O'Sullivan O."/>
            <person name="Ritari J."/>
            <person name="Douillard F.P."/>
            <person name="Paul Ross R."/>
            <person name="Yang R."/>
            <person name="Briner A.E."/>
            <person name="Felis G.E."/>
            <person name="de Vos W.M."/>
            <person name="Barrangou R."/>
            <person name="Klaenhammer T.R."/>
            <person name="Caufield P.W."/>
            <person name="Cui Y."/>
            <person name="Zhang H."/>
            <person name="O'Toole P.W."/>
        </authorList>
    </citation>
    <scope>NUCLEOTIDE SEQUENCE [LARGE SCALE GENOMIC DNA]</scope>
    <source>
        <strain evidence="3 4">DSM 20444</strain>
    </source>
</reference>
<dbReference type="Proteomes" id="UP000050898">
    <property type="component" value="Unassembled WGS sequence"/>
</dbReference>
<dbReference type="RefSeq" id="WP_010078212.1">
    <property type="nucleotide sequence ID" value="NZ_AYYH01000006.1"/>
</dbReference>
<feature type="region of interest" description="Disordered" evidence="2">
    <location>
        <begin position="221"/>
        <end position="316"/>
    </location>
</feature>
<evidence type="ECO:0000313" key="4">
    <source>
        <dbReference type="Proteomes" id="UP000050898"/>
    </source>
</evidence>
<evidence type="ECO:0000256" key="2">
    <source>
        <dbReference type="SAM" id="MobiDB-lite"/>
    </source>
</evidence>
<organism evidence="3 4">
    <name type="scientific">Liquorilactobacillus mali KCTC 3596 = DSM 20444</name>
    <dbReference type="NCBI Taxonomy" id="1046596"/>
    <lineage>
        <taxon>Bacteria</taxon>
        <taxon>Bacillati</taxon>
        <taxon>Bacillota</taxon>
        <taxon>Bacilli</taxon>
        <taxon>Lactobacillales</taxon>
        <taxon>Lactobacillaceae</taxon>
        <taxon>Liquorilactobacillus</taxon>
    </lineage>
</organism>
<sequence>MNVKRVKLPIHFEQIEDEMDKDSRFKKVKIYIAHTGENLNNSIFSKETLLEMAKTLPYVPIIGYINKDNSDESDFGGHEKNYKLEEDGNIEVTFKTQAYGFVGEDNDYCIETTGGKEWLTCYGYLWTRFSDAIDIFNESGDMKGQSMEISDARGSVNENGVVVYTSATITGLCILGDNKTPAMTGSTISTVFTKKEMKETFKEMFYEFSQEKGVNVLEKKNVTGEEETVEEKPLKPAENEVADSAENEAETETESETETENEETEETDTNDGDADTEETSEPAEQDLGSAENEAETAEESGETETETREKSQFELSQEDIRSRINSALNDLDTDDYWSYIVETYSDYFITQSYDSESDGYIYIKYNYSVDDNDQITIDLSSKTQVFSMFVDANEKANIEQARDEISDLRQQLSDLETFRSDYEATEKNKILNEQFTKLSDEQTESIKSQFEKLTAKEVEKEVAYAIFQNENKKSNSSNIAIYARNFEKPKDKTSRYGAVGKYFKNKE</sequence>
<evidence type="ECO:0000256" key="1">
    <source>
        <dbReference type="SAM" id="Coils"/>
    </source>
</evidence>
<dbReference type="OrthoDB" id="2329786at2"/>
<evidence type="ECO:0000313" key="3">
    <source>
        <dbReference type="EMBL" id="KRN10822.1"/>
    </source>
</evidence>
<name>A0A0R2E5F2_9LACO</name>
<dbReference type="PATRIC" id="fig|1046596.6.peg.2168"/>
<gene>
    <name evidence="3" type="ORF">FD00_GL002065</name>
</gene>
<comment type="caution">
    <text evidence="3">The sequence shown here is derived from an EMBL/GenBank/DDBJ whole genome shotgun (WGS) entry which is preliminary data.</text>
</comment>
<feature type="compositionally biased region" description="Acidic residues" evidence="2">
    <location>
        <begin position="240"/>
        <end position="284"/>
    </location>
</feature>
<dbReference type="AlphaFoldDB" id="A0A0R2E5F2"/>
<feature type="compositionally biased region" description="Basic and acidic residues" evidence="2">
    <location>
        <begin position="305"/>
        <end position="316"/>
    </location>
</feature>
<keyword evidence="4" id="KW-1185">Reference proteome</keyword>
<keyword evidence="1" id="KW-0175">Coiled coil</keyword>
<dbReference type="EMBL" id="AYYH01000006">
    <property type="protein sequence ID" value="KRN10822.1"/>
    <property type="molecule type" value="Genomic_DNA"/>
</dbReference>
<proteinExistence type="predicted"/>